<dbReference type="PANTHER" id="PTHR35861:SF1">
    <property type="entry name" value="PHAGE TAIL SHEATH PROTEIN"/>
    <property type="match status" value="1"/>
</dbReference>
<gene>
    <name evidence="3" type="ORF">LV83_03126</name>
</gene>
<dbReference type="EMBL" id="QLLK01000009">
    <property type="protein sequence ID" value="RAI87020.1"/>
    <property type="molecule type" value="Genomic_DNA"/>
</dbReference>
<comment type="similarity">
    <text evidence="1">Belongs to the myoviridae tail sheath protein family.</text>
</comment>
<name>A0A327P403_9BACT</name>
<evidence type="ECO:0000259" key="2">
    <source>
        <dbReference type="Pfam" id="PF17482"/>
    </source>
</evidence>
<organism evidence="3 4">
    <name type="scientific">Algoriphagus yeomjeoni</name>
    <dbReference type="NCBI Taxonomy" id="291403"/>
    <lineage>
        <taxon>Bacteria</taxon>
        <taxon>Pseudomonadati</taxon>
        <taxon>Bacteroidota</taxon>
        <taxon>Cytophagia</taxon>
        <taxon>Cytophagales</taxon>
        <taxon>Cyclobacteriaceae</taxon>
        <taxon>Algoriphagus</taxon>
    </lineage>
</organism>
<proteinExistence type="inferred from homology"/>
<sequence>MAAKYKKPGVYKEEKNASPKSVVAVPTAVPAFVGYTPQAEYQGKSYLNVPIKISSWNEFLAIFCLPKKEREIPQQYSPNYFVVNKPKSQVAVNSFSVALGDYLILPDPSTIYYLFLSVKLFFENGGGEAYIVSVGTYGKVSGRPLGSNDRLINQNVSLNALLIGLSLLKKEPEPTLYVFPDATLLSIDNYATLMQAMLLQCEELGSTMSLLDVQGGNNPSQQNYLQLIENFRNNTGSIGLCYGAAYFPFLGTTVLQPEDLNYTNFFGGDLDQLSELINPKNSDASVTSVFEMINDIHNQSISVSQLNNALLKSSAFYASFFAKVLDFANTLPPSAAMAGLITMNDNVKGVWNSPANIGINQVKDLPIHLNNDQQGPLNVDPLSGKSINVIRSFIGEGVLVWGARTLDGNSQDYRYIAVRRTLIFLEQSCKSAIEAYVFQPNDANTWTAVKSMISNFLTGIWKQGGLAGSIPDDAFSVECGLGTTMTAQDIMDGYMNVSIRVALTHPAEFFVLTFQQEMASSS</sequence>
<evidence type="ECO:0000313" key="4">
    <source>
        <dbReference type="Proteomes" id="UP000249610"/>
    </source>
</evidence>
<dbReference type="InterPro" id="IPR020287">
    <property type="entry name" value="Tail_sheath_C"/>
</dbReference>
<evidence type="ECO:0000256" key="1">
    <source>
        <dbReference type="ARBA" id="ARBA00008005"/>
    </source>
</evidence>
<dbReference type="AlphaFoldDB" id="A0A327P403"/>
<dbReference type="RefSeq" id="WP_111612570.1">
    <property type="nucleotide sequence ID" value="NZ_QLLK01000009.1"/>
</dbReference>
<reference evidence="3 4" key="1">
    <citation type="submission" date="2018-06" db="EMBL/GenBank/DDBJ databases">
        <title>Genomic Encyclopedia of Archaeal and Bacterial Type Strains, Phase II (KMG-II): from individual species to whole genera.</title>
        <authorList>
            <person name="Goeker M."/>
        </authorList>
    </citation>
    <scope>NUCLEOTIDE SEQUENCE [LARGE SCALE GENOMIC DNA]</scope>
    <source>
        <strain evidence="3 4">DSM 23446</strain>
    </source>
</reference>
<accession>A0A327P403</accession>
<dbReference type="OrthoDB" id="9767864at2"/>
<feature type="domain" description="Tail sheath protein C-terminal" evidence="2">
    <location>
        <begin position="410"/>
        <end position="516"/>
    </location>
</feature>
<dbReference type="Pfam" id="PF17482">
    <property type="entry name" value="Phage_sheath_1C"/>
    <property type="match status" value="1"/>
</dbReference>
<keyword evidence="4" id="KW-1185">Reference proteome</keyword>
<dbReference type="PANTHER" id="PTHR35861">
    <property type="match status" value="1"/>
</dbReference>
<comment type="caution">
    <text evidence="3">The sequence shown here is derived from an EMBL/GenBank/DDBJ whole genome shotgun (WGS) entry which is preliminary data.</text>
</comment>
<evidence type="ECO:0000313" key="3">
    <source>
        <dbReference type="EMBL" id="RAI87020.1"/>
    </source>
</evidence>
<dbReference type="Gene3D" id="3.40.50.11780">
    <property type="match status" value="1"/>
</dbReference>
<protein>
    <recommendedName>
        <fullName evidence="2">Tail sheath protein C-terminal domain-containing protein</fullName>
    </recommendedName>
</protein>
<dbReference type="InterPro" id="IPR052042">
    <property type="entry name" value="Tail_sheath_structural"/>
</dbReference>
<dbReference type="Proteomes" id="UP000249610">
    <property type="component" value="Unassembled WGS sequence"/>
</dbReference>